<dbReference type="NCBIfam" id="TIGR00996">
    <property type="entry name" value="Mtu_fam_mce"/>
    <property type="match status" value="1"/>
</dbReference>
<accession>A0ABW5WFL3</accession>
<evidence type="ECO:0000256" key="1">
    <source>
        <dbReference type="SAM" id="MobiDB-lite"/>
    </source>
</evidence>
<dbReference type="InterPro" id="IPR024516">
    <property type="entry name" value="Mce_C"/>
</dbReference>
<feature type="compositionally biased region" description="Low complexity" evidence="1">
    <location>
        <begin position="328"/>
        <end position="337"/>
    </location>
</feature>
<dbReference type="InterPro" id="IPR005693">
    <property type="entry name" value="Mce"/>
</dbReference>
<feature type="domain" description="Mammalian cell entry C-terminal" evidence="4">
    <location>
        <begin position="117"/>
        <end position="300"/>
    </location>
</feature>
<comment type="caution">
    <text evidence="5">The sequence shown here is derived from an EMBL/GenBank/DDBJ whole genome shotgun (WGS) entry which is preliminary data.</text>
</comment>
<feature type="region of interest" description="Disordered" evidence="1">
    <location>
        <begin position="328"/>
        <end position="349"/>
    </location>
</feature>
<evidence type="ECO:0000259" key="3">
    <source>
        <dbReference type="Pfam" id="PF02470"/>
    </source>
</evidence>
<protein>
    <submittedName>
        <fullName evidence="5">MCE family protein</fullName>
    </submittedName>
</protein>
<keyword evidence="2" id="KW-0732">Signal</keyword>
<dbReference type="EMBL" id="JBHUOF010000021">
    <property type="protein sequence ID" value="MFD2801146.1"/>
    <property type="molecule type" value="Genomic_DNA"/>
</dbReference>
<evidence type="ECO:0000256" key="2">
    <source>
        <dbReference type="SAM" id="SignalP"/>
    </source>
</evidence>
<sequence length="349" mass="35973">MRRTLLAAVAAVTTLTAGCGLSLQNTASLGDTGPTYRVTAVFSDVANLPLGGTVQVGQAVVGRVAGIRTEDFLAYVDLDITSDVDLPANTAARLELTSALGDEYVVLEPPPGARGGATLADAATIPLERTSRGPDVEHTLAALGTLLTGSGIDQVRTIVSEVNTALGGRTGEVKRLVHDLDSVLGSLDRRSGEIVGVIDSMHALSRRLAEGTPALEAALTDIRPALQVLLDERERFTTLLGNVGSLGTAAQGLLDKTGTALTEQLDQLRPVLRDLESLDGKLGPTLTALKDFADLVQRATPGDYLNLDGTIDVPLTVAELLDPDLGAAAPATARPEPGGLGDLLGGGAR</sequence>
<dbReference type="InterPro" id="IPR052336">
    <property type="entry name" value="MlaD_Phospholipid_Transporter"/>
</dbReference>
<organism evidence="5 6">
    <name type="scientific">Prauserella oleivorans</name>
    <dbReference type="NCBI Taxonomy" id="1478153"/>
    <lineage>
        <taxon>Bacteria</taxon>
        <taxon>Bacillati</taxon>
        <taxon>Actinomycetota</taxon>
        <taxon>Actinomycetes</taxon>
        <taxon>Pseudonocardiales</taxon>
        <taxon>Pseudonocardiaceae</taxon>
        <taxon>Prauserella</taxon>
    </lineage>
</organism>
<feature type="domain" description="Mce/MlaD" evidence="3">
    <location>
        <begin position="34"/>
        <end position="110"/>
    </location>
</feature>
<name>A0ABW5WFL3_9PSEU</name>
<dbReference type="PANTHER" id="PTHR33371">
    <property type="entry name" value="INTERMEMBRANE PHOSPHOLIPID TRANSPORT SYSTEM BINDING PROTEIN MLAD-RELATED"/>
    <property type="match status" value="1"/>
</dbReference>
<feature type="chain" id="PRO_5045458868" evidence="2">
    <location>
        <begin position="20"/>
        <end position="349"/>
    </location>
</feature>
<reference evidence="6" key="1">
    <citation type="journal article" date="2019" name="Int. J. Syst. Evol. Microbiol.">
        <title>The Global Catalogue of Microorganisms (GCM) 10K type strain sequencing project: providing services to taxonomists for standard genome sequencing and annotation.</title>
        <authorList>
            <consortium name="The Broad Institute Genomics Platform"/>
            <consortium name="The Broad Institute Genome Sequencing Center for Infectious Disease"/>
            <person name="Wu L."/>
            <person name="Ma J."/>
        </authorList>
    </citation>
    <scope>NUCLEOTIDE SEQUENCE [LARGE SCALE GENOMIC DNA]</scope>
    <source>
        <strain evidence="6">IBRC-M 10906</strain>
    </source>
</reference>
<evidence type="ECO:0000313" key="5">
    <source>
        <dbReference type="EMBL" id="MFD2801146.1"/>
    </source>
</evidence>
<dbReference type="InterPro" id="IPR003399">
    <property type="entry name" value="Mce/MlaD"/>
</dbReference>
<proteinExistence type="predicted"/>
<dbReference type="PANTHER" id="PTHR33371:SF15">
    <property type="entry name" value="LIPOPROTEIN LPRN"/>
    <property type="match status" value="1"/>
</dbReference>
<feature type="signal peptide" evidence="2">
    <location>
        <begin position="1"/>
        <end position="19"/>
    </location>
</feature>
<dbReference type="Proteomes" id="UP001597478">
    <property type="component" value="Unassembled WGS sequence"/>
</dbReference>
<feature type="compositionally biased region" description="Gly residues" evidence="1">
    <location>
        <begin position="338"/>
        <end position="349"/>
    </location>
</feature>
<dbReference type="RefSeq" id="WP_377391290.1">
    <property type="nucleotide sequence ID" value="NZ_JBHSAN010000024.1"/>
</dbReference>
<dbReference type="Pfam" id="PF02470">
    <property type="entry name" value="MlaD"/>
    <property type="match status" value="1"/>
</dbReference>
<evidence type="ECO:0000259" key="4">
    <source>
        <dbReference type="Pfam" id="PF11887"/>
    </source>
</evidence>
<dbReference type="Pfam" id="PF11887">
    <property type="entry name" value="Mce4_CUP1"/>
    <property type="match status" value="1"/>
</dbReference>
<dbReference type="PROSITE" id="PS51257">
    <property type="entry name" value="PROKAR_LIPOPROTEIN"/>
    <property type="match status" value="1"/>
</dbReference>
<evidence type="ECO:0000313" key="6">
    <source>
        <dbReference type="Proteomes" id="UP001597478"/>
    </source>
</evidence>
<gene>
    <name evidence="5" type="ORF">ACFS2C_17270</name>
</gene>
<keyword evidence="6" id="KW-1185">Reference proteome</keyword>